<keyword evidence="3" id="KW-1185">Reference proteome</keyword>
<sequence>MWIYHSLRRQRRTRQRRRWRGHLDLLSDPIFEKLSGFSDDRRGRIGGSGRGGGGNEWIPFLLVAFLNGVWETDGGGGGGGGGGDLIVKTSSLLPPFSSSSSRFSRRGTTQRKRPEDGGGGGGGAGTGIFLLDNLFEEANDKCRGGGGGGGGGAGTWIFLLDNNLFEGENDEFRGIWIFVLDHRFEKAIDDCGGDGN</sequence>
<name>A0AAV2E280_9ROSI</name>
<evidence type="ECO:0000313" key="3">
    <source>
        <dbReference type="Proteomes" id="UP001497516"/>
    </source>
</evidence>
<gene>
    <name evidence="2" type="ORF">LTRI10_LOCUS21485</name>
</gene>
<feature type="compositionally biased region" description="Low complexity" evidence="1">
    <location>
        <begin position="92"/>
        <end position="102"/>
    </location>
</feature>
<proteinExistence type="predicted"/>
<dbReference type="AlphaFoldDB" id="A0AAV2E280"/>
<accession>A0AAV2E280</accession>
<evidence type="ECO:0000313" key="2">
    <source>
        <dbReference type="EMBL" id="CAL1380006.1"/>
    </source>
</evidence>
<dbReference type="Proteomes" id="UP001497516">
    <property type="component" value="Chromosome 4"/>
</dbReference>
<organism evidence="2 3">
    <name type="scientific">Linum trigynum</name>
    <dbReference type="NCBI Taxonomy" id="586398"/>
    <lineage>
        <taxon>Eukaryota</taxon>
        <taxon>Viridiplantae</taxon>
        <taxon>Streptophyta</taxon>
        <taxon>Embryophyta</taxon>
        <taxon>Tracheophyta</taxon>
        <taxon>Spermatophyta</taxon>
        <taxon>Magnoliopsida</taxon>
        <taxon>eudicotyledons</taxon>
        <taxon>Gunneridae</taxon>
        <taxon>Pentapetalae</taxon>
        <taxon>rosids</taxon>
        <taxon>fabids</taxon>
        <taxon>Malpighiales</taxon>
        <taxon>Linaceae</taxon>
        <taxon>Linum</taxon>
    </lineage>
</organism>
<dbReference type="EMBL" id="OZ034817">
    <property type="protein sequence ID" value="CAL1380006.1"/>
    <property type="molecule type" value="Genomic_DNA"/>
</dbReference>
<feature type="region of interest" description="Disordered" evidence="1">
    <location>
        <begin position="92"/>
        <end position="122"/>
    </location>
</feature>
<protein>
    <submittedName>
        <fullName evidence="2">Uncharacterized protein</fullName>
    </submittedName>
</protein>
<reference evidence="2 3" key="1">
    <citation type="submission" date="2024-04" db="EMBL/GenBank/DDBJ databases">
        <authorList>
            <person name="Fracassetti M."/>
        </authorList>
    </citation>
    <scope>NUCLEOTIDE SEQUENCE [LARGE SCALE GENOMIC DNA]</scope>
</reference>
<evidence type="ECO:0000256" key="1">
    <source>
        <dbReference type="SAM" id="MobiDB-lite"/>
    </source>
</evidence>